<dbReference type="Proteomes" id="UP001177670">
    <property type="component" value="Unassembled WGS sequence"/>
</dbReference>
<feature type="region of interest" description="Disordered" evidence="1">
    <location>
        <begin position="77"/>
        <end position="97"/>
    </location>
</feature>
<comment type="caution">
    <text evidence="2">The sequence shown here is derived from an EMBL/GenBank/DDBJ whole genome shotgun (WGS) entry which is preliminary data.</text>
</comment>
<proteinExistence type="predicted"/>
<evidence type="ECO:0000313" key="3">
    <source>
        <dbReference type="Proteomes" id="UP001177670"/>
    </source>
</evidence>
<protein>
    <submittedName>
        <fullName evidence="2">Uncharacterized protein</fullName>
    </submittedName>
</protein>
<accession>A0AA40FX35</accession>
<evidence type="ECO:0000313" key="2">
    <source>
        <dbReference type="EMBL" id="KAK1126973.1"/>
    </source>
</evidence>
<gene>
    <name evidence="2" type="ORF">K0M31_004588</name>
</gene>
<evidence type="ECO:0000256" key="1">
    <source>
        <dbReference type="SAM" id="MobiDB-lite"/>
    </source>
</evidence>
<dbReference type="AlphaFoldDB" id="A0AA40FX35"/>
<name>A0AA40FX35_9HYME</name>
<keyword evidence="3" id="KW-1185">Reference proteome</keyword>
<reference evidence="2" key="1">
    <citation type="submission" date="2021-10" db="EMBL/GenBank/DDBJ databases">
        <title>Melipona bicolor Genome sequencing and assembly.</title>
        <authorList>
            <person name="Araujo N.S."/>
            <person name="Arias M.C."/>
        </authorList>
    </citation>
    <scope>NUCLEOTIDE SEQUENCE</scope>
    <source>
        <strain evidence="2">USP_2M_L1-L4_2017</strain>
        <tissue evidence="2">Whole body</tissue>
    </source>
</reference>
<organism evidence="2 3">
    <name type="scientific">Melipona bicolor</name>
    <dbReference type="NCBI Taxonomy" id="60889"/>
    <lineage>
        <taxon>Eukaryota</taxon>
        <taxon>Metazoa</taxon>
        <taxon>Ecdysozoa</taxon>
        <taxon>Arthropoda</taxon>
        <taxon>Hexapoda</taxon>
        <taxon>Insecta</taxon>
        <taxon>Pterygota</taxon>
        <taxon>Neoptera</taxon>
        <taxon>Endopterygota</taxon>
        <taxon>Hymenoptera</taxon>
        <taxon>Apocrita</taxon>
        <taxon>Aculeata</taxon>
        <taxon>Apoidea</taxon>
        <taxon>Anthophila</taxon>
        <taxon>Apidae</taxon>
        <taxon>Melipona</taxon>
    </lineage>
</organism>
<sequence length="122" mass="13799">MYQCWRTRRDRWTTKTPARLFVGGLMRGVCVPARTPHYQKFNAQILTLGVLTGFSLWPHAWGNHLVDHGIPYARKHNSREKLASPSGSPLIPSNDPITGTRVSPFEQPFTTLFVRIGHVPGH</sequence>
<dbReference type="EMBL" id="JAHYIQ010000013">
    <property type="protein sequence ID" value="KAK1126973.1"/>
    <property type="molecule type" value="Genomic_DNA"/>
</dbReference>